<gene>
    <name evidence="3" type="ORF">BJ976_002267</name>
</gene>
<evidence type="ECO:0000313" key="4">
    <source>
        <dbReference type="Proteomes" id="UP000560081"/>
    </source>
</evidence>
<protein>
    <submittedName>
        <fullName evidence="3">Murein DD-endopeptidase MepM/ murein hydrolase activator NlpD</fullName>
    </submittedName>
</protein>
<name>A0A4Y8WYV6_9MICC</name>
<dbReference type="EMBL" id="JACHMC010000001">
    <property type="protein sequence ID" value="MBB4883916.1"/>
    <property type="molecule type" value="Genomic_DNA"/>
</dbReference>
<proteinExistence type="predicted"/>
<evidence type="ECO:0000256" key="1">
    <source>
        <dbReference type="SAM" id="MobiDB-lite"/>
    </source>
</evidence>
<feature type="domain" description="M23ase beta-sheet core" evidence="2">
    <location>
        <begin position="116"/>
        <end position="214"/>
    </location>
</feature>
<reference evidence="3 4" key="1">
    <citation type="submission" date="2020-08" db="EMBL/GenBank/DDBJ databases">
        <title>Sequencing the genomes of 1000 actinobacteria strains.</title>
        <authorList>
            <person name="Klenk H.-P."/>
        </authorList>
    </citation>
    <scope>NUCLEOTIDE SEQUENCE [LARGE SCALE GENOMIC DNA]</scope>
    <source>
        <strain evidence="3 4">DSM 19079</strain>
    </source>
</reference>
<dbReference type="AlphaFoldDB" id="A0A4Y8WYV6"/>
<dbReference type="InterPro" id="IPR016047">
    <property type="entry name" value="M23ase_b-sheet_dom"/>
</dbReference>
<feature type="compositionally biased region" description="Basic and acidic residues" evidence="1">
    <location>
        <begin position="108"/>
        <end position="121"/>
    </location>
</feature>
<dbReference type="PANTHER" id="PTHR21666">
    <property type="entry name" value="PEPTIDASE-RELATED"/>
    <property type="match status" value="1"/>
</dbReference>
<dbReference type="InterPro" id="IPR011055">
    <property type="entry name" value="Dup_hybrid_motif"/>
</dbReference>
<dbReference type="Gene3D" id="2.70.70.10">
    <property type="entry name" value="Glucose Permease (Domain IIA)"/>
    <property type="match status" value="1"/>
</dbReference>
<evidence type="ECO:0000313" key="3">
    <source>
        <dbReference type="EMBL" id="MBB4883916.1"/>
    </source>
</evidence>
<dbReference type="OrthoDB" id="1099523at2"/>
<dbReference type="Pfam" id="PF01551">
    <property type="entry name" value="Peptidase_M23"/>
    <property type="match status" value="1"/>
</dbReference>
<dbReference type="SUPFAM" id="SSF51261">
    <property type="entry name" value="Duplicated hybrid motif"/>
    <property type="match status" value="1"/>
</dbReference>
<sequence length="235" mass="23984">MTRSTPRGASAAAAVLSALAAMAFLVLVVSLVLAFGPGSRPEGRTPDGDGESSAAGWERGLLRSRAPEPTAVPPLSAHGYSAPFLGPVTSCFGPRANPFGEGSVPPGARDEDRLTDHRGTDLGRVPEGTPFRAVSDGVVTGADLGGEAGGNVILVDEPGGRQWLYAHARTGSAVVEEGQRVSAGDVLAEVGETGTATAPHLHLELRVDGEPRDPAPFLAARGVVLGDGWRAPRGC</sequence>
<keyword evidence="4" id="KW-1185">Reference proteome</keyword>
<dbReference type="PANTHER" id="PTHR21666:SF270">
    <property type="entry name" value="MUREIN HYDROLASE ACTIVATOR ENVC"/>
    <property type="match status" value="1"/>
</dbReference>
<evidence type="ECO:0000259" key="2">
    <source>
        <dbReference type="Pfam" id="PF01551"/>
    </source>
</evidence>
<accession>A0A4Y8WYV6</accession>
<feature type="region of interest" description="Disordered" evidence="1">
    <location>
        <begin position="96"/>
        <end position="133"/>
    </location>
</feature>
<dbReference type="GO" id="GO:0004222">
    <property type="term" value="F:metalloendopeptidase activity"/>
    <property type="evidence" value="ECO:0007669"/>
    <property type="project" value="TreeGrafter"/>
</dbReference>
<organism evidence="3 4">
    <name type="scientific">Micrococcus flavus</name>
    <dbReference type="NCBI Taxonomy" id="384602"/>
    <lineage>
        <taxon>Bacteria</taxon>
        <taxon>Bacillati</taxon>
        <taxon>Actinomycetota</taxon>
        <taxon>Actinomycetes</taxon>
        <taxon>Micrococcales</taxon>
        <taxon>Micrococcaceae</taxon>
        <taxon>Micrococcus</taxon>
    </lineage>
</organism>
<comment type="caution">
    <text evidence="3">The sequence shown here is derived from an EMBL/GenBank/DDBJ whole genome shotgun (WGS) entry which is preliminary data.</text>
</comment>
<dbReference type="InterPro" id="IPR050570">
    <property type="entry name" value="Cell_wall_metabolism_enzyme"/>
</dbReference>
<dbReference type="Proteomes" id="UP000560081">
    <property type="component" value="Unassembled WGS sequence"/>
</dbReference>
<keyword evidence="3" id="KW-0378">Hydrolase</keyword>
<dbReference type="CDD" id="cd12797">
    <property type="entry name" value="M23_peptidase"/>
    <property type="match status" value="1"/>
</dbReference>
<dbReference type="RefSeq" id="WP_135030469.1">
    <property type="nucleotide sequence ID" value="NZ_BMLA01000007.1"/>
</dbReference>